<protein>
    <recommendedName>
        <fullName evidence="3">F-box domain-containing protein</fullName>
    </recommendedName>
</protein>
<dbReference type="SUPFAM" id="SSF52047">
    <property type="entry name" value="RNI-like"/>
    <property type="match status" value="1"/>
</dbReference>
<dbReference type="InterPro" id="IPR036047">
    <property type="entry name" value="F-box-like_dom_sf"/>
</dbReference>
<reference evidence="1 2" key="1">
    <citation type="submission" date="2024-04" db="EMBL/GenBank/DDBJ databases">
        <authorList>
            <person name="Fracassetti M."/>
        </authorList>
    </citation>
    <scope>NUCLEOTIDE SEQUENCE [LARGE SCALE GENOMIC DNA]</scope>
</reference>
<dbReference type="EMBL" id="OZ034814">
    <property type="protein sequence ID" value="CAL1359218.1"/>
    <property type="molecule type" value="Genomic_DNA"/>
</dbReference>
<evidence type="ECO:0000313" key="2">
    <source>
        <dbReference type="Proteomes" id="UP001497516"/>
    </source>
</evidence>
<sequence>MERDSYFGKLPAELLGKIAAALPLNEAARTSVLSRRWRSQWWSELPNTHFAGNSTTKFVPGGYPVSCFDTVGEFLSWVDQVIRQREPFPLRRPTRAVRRFRRTDFSIDSLGLNFDPEDPDYGWIEFNKDRSKTTAPLVDGACTCCRSKVVSFLSRRQPHGLSLSRVLSGRRRTELLKHLTLRNCDMDILRAQFQFTIECGSFKCLSSLVVQKGRLIEVRFLAKFIYCCPELRELTLEDCSIVDDSTPTYPGGRLLIMTGTMVRLRLTRCSGFEEIMYLFGQGTRYAYPSAIHQETVEYHFADRVRTPPLPEPPQRPELELEMPPFMRDALLMRKLRLENDVEEEIDMPDEEEVAFNFYDRFDRN</sequence>
<dbReference type="PANTHER" id="PTHR31639">
    <property type="entry name" value="F-BOX PROTEIN-LIKE"/>
    <property type="match status" value="1"/>
</dbReference>
<proteinExistence type="predicted"/>
<accession>A0AAV2CRN2</accession>
<evidence type="ECO:0008006" key="3">
    <source>
        <dbReference type="Google" id="ProtNLM"/>
    </source>
</evidence>
<keyword evidence="2" id="KW-1185">Reference proteome</keyword>
<dbReference type="PANTHER" id="PTHR31639:SF285">
    <property type="entry name" value="OS01G0730200 PROTEIN"/>
    <property type="match status" value="1"/>
</dbReference>
<dbReference type="SUPFAM" id="SSF81383">
    <property type="entry name" value="F-box domain"/>
    <property type="match status" value="1"/>
</dbReference>
<dbReference type="Proteomes" id="UP001497516">
    <property type="component" value="Chromosome 10"/>
</dbReference>
<organism evidence="1 2">
    <name type="scientific">Linum trigynum</name>
    <dbReference type="NCBI Taxonomy" id="586398"/>
    <lineage>
        <taxon>Eukaryota</taxon>
        <taxon>Viridiplantae</taxon>
        <taxon>Streptophyta</taxon>
        <taxon>Embryophyta</taxon>
        <taxon>Tracheophyta</taxon>
        <taxon>Spermatophyta</taxon>
        <taxon>Magnoliopsida</taxon>
        <taxon>eudicotyledons</taxon>
        <taxon>Gunneridae</taxon>
        <taxon>Pentapetalae</taxon>
        <taxon>rosids</taxon>
        <taxon>fabids</taxon>
        <taxon>Malpighiales</taxon>
        <taxon>Linaceae</taxon>
        <taxon>Linum</taxon>
    </lineage>
</organism>
<name>A0AAV2CRN2_9ROSI</name>
<gene>
    <name evidence="1" type="ORF">LTRI10_LOCUS6721</name>
</gene>
<evidence type="ECO:0000313" key="1">
    <source>
        <dbReference type="EMBL" id="CAL1359218.1"/>
    </source>
</evidence>
<dbReference type="Gene3D" id="3.80.10.10">
    <property type="entry name" value="Ribonuclease Inhibitor"/>
    <property type="match status" value="1"/>
</dbReference>
<dbReference type="AlphaFoldDB" id="A0AAV2CRN2"/>
<dbReference type="InterPro" id="IPR032675">
    <property type="entry name" value="LRR_dom_sf"/>
</dbReference>